<evidence type="ECO:0000256" key="1">
    <source>
        <dbReference type="SAM" id="Phobius"/>
    </source>
</evidence>
<organism evidence="2 3">
    <name type="scientific">Roseicyclus persicicus</name>
    <dbReference type="NCBI Taxonomy" id="2650661"/>
    <lineage>
        <taxon>Bacteria</taxon>
        <taxon>Pseudomonadati</taxon>
        <taxon>Pseudomonadota</taxon>
        <taxon>Alphaproteobacteria</taxon>
        <taxon>Rhodobacterales</taxon>
        <taxon>Roseobacteraceae</taxon>
        <taxon>Roseicyclus</taxon>
    </lineage>
</organism>
<dbReference type="Proteomes" id="UP000526408">
    <property type="component" value="Unassembled WGS sequence"/>
</dbReference>
<keyword evidence="1" id="KW-1133">Transmembrane helix</keyword>
<comment type="caution">
    <text evidence="2">The sequence shown here is derived from an EMBL/GenBank/DDBJ whole genome shotgun (WGS) entry which is preliminary data.</text>
</comment>
<accession>A0A7X6JX94</accession>
<protein>
    <submittedName>
        <fullName evidence="2">Uncharacterized protein</fullName>
    </submittedName>
</protein>
<proteinExistence type="predicted"/>
<keyword evidence="1" id="KW-0812">Transmembrane</keyword>
<gene>
    <name evidence="2" type="ORF">HCU73_08185</name>
</gene>
<feature type="transmembrane region" description="Helical" evidence="1">
    <location>
        <begin position="63"/>
        <end position="82"/>
    </location>
</feature>
<keyword evidence="1" id="KW-0472">Membrane</keyword>
<name>A0A7X6JX94_9RHOB</name>
<evidence type="ECO:0000313" key="2">
    <source>
        <dbReference type="EMBL" id="NKX44565.1"/>
    </source>
</evidence>
<sequence length="83" mass="8843">MTLAPEAPKPRYITRHVTYRLPIIGRMAREVVEGPVDNAFAAVIGAVSAVAIGVLIWGYPALIFSALLAAALMVITLIRITLG</sequence>
<dbReference type="EMBL" id="JAAZQQ010000002">
    <property type="protein sequence ID" value="NKX44565.1"/>
    <property type="molecule type" value="Genomic_DNA"/>
</dbReference>
<keyword evidence="3" id="KW-1185">Reference proteome</keyword>
<dbReference type="RefSeq" id="WP_168622930.1">
    <property type="nucleotide sequence ID" value="NZ_JAAZQQ010000002.1"/>
</dbReference>
<reference evidence="2 3" key="1">
    <citation type="submission" date="2020-04" db="EMBL/GenBank/DDBJ databases">
        <authorList>
            <person name="Yoon J."/>
        </authorList>
    </citation>
    <scope>NUCLEOTIDE SEQUENCE [LARGE SCALE GENOMIC DNA]</scope>
    <source>
        <strain evidence="2 3">KMU-115</strain>
    </source>
</reference>
<dbReference type="AlphaFoldDB" id="A0A7X6JX94"/>
<feature type="transmembrane region" description="Helical" evidence="1">
    <location>
        <begin position="36"/>
        <end position="57"/>
    </location>
</feature>
<evidence type="ECO:0000313" key="3">
    <source>
        <dbReference type="Proteomes" id="UP000526408"/>
    </source>
</evidence>